<dbReference type="Proteomes" id="UP000293874">
    <property type="component" value="Unassembled WGS sequence"/>
</dbReference>
<dbReference type="GO" id="GO:0030246">
    <property type="term" value="F:carbohydrate binding"/>
    <property type="evidence" value="ECO:0007669"/>
    <property type="project" value="UniProtKB-KW"/>
</dbReference>
<dbReference type="RefSeq" id="WP_158643799.1">
    <property type="nucleotide sequence ID" value="NZ_CP042431.1"/>
</dbReference>
<keyword evidence="2" id="KW-1185">Reference proteome</keyword>
<dbReference type="InterPro" id="IPR013320">
    <property type="entry name" value="ConA-like_dom_sf"/>
</dbReference>
<dbReference type="EMBL" id="SGXA01000002">
    <property type="protein sequence ID" value="RZS71868.1"/>
    <property type="molecule type" value="Genomic_DNA"/>
</dbReference>
<evidence type="ECO:0000313" key="1">
    <source>
        <dbReference type="EMBL" id="RZS71868.1"/>
    </source>
</evidence>
<organism evidence="1 2">
    <name type="scientific">Pseudobacter ginsenosidimutans</name>
    <dbReference type="NCBI Taxonomy" id="661488"/>
    <lineage>
        <taxon>Bacteria</taxon>
        <taxon>Pseudomonadati</taxon>
        <taxon>Bacteroidota</taxon>
        <taxon>Chitinophagia</taxon>
        <taxon>Chitinophagales</taxon>
        <taxon>Chitinophagaceae</taxon>
        <taxon>Pseudobacter</taxon>
    </lineage>
</organism>
<dbReference type="GO" id="GO:0004553">
    <property type="term" value="F:hydrolase activity, hydrolyzing O-glycosyl compounds"/>
    <property type="evidence" value="ECO:0007669"/>
    <property type="project" value="UniProtKB-ARBA"/>
</dbReference>
<dbReference type="AlphaFoldDB" id="A0A4Q7MTL7"/>
<proteinExistence type="predicted"/>
<dbReference type="OrthoDB" id="9814380at2"/>
<dbReference type="Pfam" id="PF13385">
    <property type="entry name" value="Laminin_G_3"/>
    <property type="match status" value="1"/>
</dbReference>
<dbReference type="Gene3D" id="2.60.120.200">
    <property type="match status" value="1"/>
</dbReference>
<gene>
    <name evidence="1" type="ORF">EV199_3781</name>
</gene>
<protein>
    <submittedName>
        <fullName evidence="1">Concanavalin A-like lectin/glucanase superfamily protein</fullName>
    </submittedName>
</protein>
<dbReference type="GO" id="GO:0005975">
    <property type="term" value="P:carbohydrate metabolic process"/>
    <property type="evidence" value="ECO:0007669"/>
    <property type="project" value="UniProtKB-ARBA"/>
</dbReference>
<comment type="caution">
    <text evidence="1">The sequence shown here is derived from an EMBL/GenBank/DDBJ whole genome shotgun (WGS) entry which is preliminary data.</text>
</comment>
<accession>A0A4Q7MTL7</accession>
<keyword evidence="1" id="KW-0430">Lectin</keyword>
<reference evidence="1 2" key="1">
    <citation type="submission" date="2019-02" db="EMBL/GenBank/DDBJ databases">
        <title>Genomic Encyclopedia of Type Strains, Phase IV (KMG-IV): sequencing the most valuable type-strain genomes for metagenomic binning, comparative biology and taxonomic classification.</title>
        <authorList>
            <person name="Goeker M."/>
        </authorList>
    </citation>
    <scope>NUCLEOTIDE SEQUENCE [LARGE SCALE GENOMIC DNA]</scope>
    <source>
        <strain evidence="1 2">DSM 18116</strain>
    </source>
</reference>
<dbReference type="SUPFAM" id="SSF49899">
    <property type="entry name" value="Concanavalin A-like lectins/glucanases"/>
    <property type="match status" value="1"/>
</dbReference>
<sequence>MKIVSWISGSAFALIMLFCTTTPMTSCIKETIRDTVTIKDTITIKDTVTIPCECDDEEDLKRGLIAYYNFNNGTLNDSSGKNNHIVFNNAVKTIDRMGRPNNAYLFNGTSSYMQVTNSESLNPGSEITMMAIMKVNGFYAGQCKSNQIFGKTSYYSDYVNGAYVMRFTPADFICSSPLDTENEVFNIGYGDRDSYPEKSAGAISDTLKVKTDQWYTLIYTYKEGVSKLYVNGKLIDERQHTAVFTPNMNDLFIGKCEGSSYPFWFNGVIDEIRLYERALCETEVKVLTNLAK</sequence>
<evidence type="ECO:0000313" key="2">
    <source>
        <dbReference type="Proteomes" id="UP000293874"/>
    </source>
</evidence>
<name>A0A4Q7MTL7_9BACT</name>